<dbReference type="GO" id="GO:0070979">
    <property type="term" value="P:protein K11-linked ubiquitination"/>
    <property type="evidence" value="ECO:0007669"/>
    <property type="project" value="TreeGrafter"/>
</dbReference>
<evidence type="ECO:0000256" key="3">
    <source>
        <dbReference type="ARBA" id="ARBA00022776"/>
    </source>
</evidence>
<keyword evidence="4" id="KW-0833">Ubl conjugation pathway</keyword>
<dbReference type="PANTHER" id="PTHR12936:SF0">
    <property type="entry name" value="ANAPHASE-PROMOTING COMPLEX SUBUNIT 10"/>
    <property type="match status" value="1"/>
</dbReference>
<name>A0AA35IZH2_SACMI</name>
<dbReference type="GeneID" id="80918268"/>
<evidence type="ECO:0000313" key="8">
    <source>
        <dbReference type="Proteomes" id="UP001161438"/>
    </source>
</evidence>
<dbReference type="GO" id="GO:0051301">
    <property type="term" value="P:cell division"/>
    <property type="evidence" value="ECO:0007669"/>
    <property type="project" value="UniProtKB-KW"/>
</dbReference>
<proteinExistence type="inferred from homology"/>
<dbReference type="SMART" id="SM01337">
    <property type="entry name" value="APC10"/>
    <property type="match status" value="1"/>
</dbReference>
<keyword evidence="3" id="KW-0498">Mitosis</keyword>
<dbReference type="AlphaFoldDB" id="A0AA35IZH2"/>
<evidence type="ECO:0000256" key="4">
    <source>
        <dbReference type="ARBA" id="ARBA00022786"/>
    </source>
</evidence>
<dbReference type="Pfam" id="PF03256">
    <property type="entry name" value="ANAPC10"/>
    <property type="match status" value="1"/>
</dbReference>
<dbReference type="Gene3D" id="2.60.120.260">
    <property type="entry name" value="Galactose-binding domain-like"/>
    <property type="match status" value="1"/>
</dbReference>
<dbReference type="InterPro" id="IPR004939">
    <property type="entry name" value="APC_su10/DOC_dom"/>
</dbReference>
<evidence type="ECO:0000256" key="1">
    <source>
        <dbReference type="ARBA" id="ARBA00006762"/>
    </source>
</evidence>
<dbReference type="EMBL" id="OX365763">
    <property type="protein sequence ID" value="CAI4039057.1"/>
    <property type="molecule type" value="Genomic_DNA"/>
</dbReference>
<evidence type="ECO:0000259" key="6">
    <source>
        <dbReference type="PROSITE" id="PS51284"/>
    </source>
</evidence>
<protein>
    <recommendedName>
        <fullName evidence="6">DOC domain-containing protein</fullName>
    </recommendedName>
</protein>
<keyword evidence="5" id="KW-0131">Cell cycle</keyword>
<accession>A0AA35IZH2</accession>
<dbReference type="InterPro" id="IPR016901">
    <property type="entry name" value="APC10/Doc1"/>
</dbReference>
<reference evidence="7" key="1">
    <citation type="submission" date="2022-10" db="EMBL/GenBank/DDBJ databases">
        <authorList>
            <person name="Byrne P K."/>
        </authorList>
    </citation>
    <scope>NUCLEOTIDE SEQUENCE</scope>
    <source>
        <strain evidence="7">IFO1815</strain>
    </source>
</reference>
<organism evidence="7 8">
    <name type="scientific">Saccharomyces mikatae IFO 1815</name>
    <dbReference type="NCBI Taxonomy" id="226126"/>
    <lineage>
        <taxon>Eukaryota</taxon>
        <taxon>Fungi</taxon>
        <taxon>Dikarya</taxon>
        <taxon>Ascomycota</taxon>
        <taxon>Saccharomycotina</taxon>
        <taxon>Saccharomycetes</taxon>
        <taxon>Saccharomycetales</taxon>
        <taxon>Saccharomycetaceae</taxon>
        <taxon>Saccharomyces</taxon>
    </lineage>
</organism>
<dbReference type="CDD" id="cd08366">
    <property type="entry name" value="APC10"/>
    <property type="match status" value="1"/>
</dbReference>
<evidence type="ECO:0000256" key="5">
    <source>
        <dbReference type="ARBA" id="ARBA00023306"/>
    </source>
</evidence>
<dbReference type="InterPro" id="IPR008979">
    <property type="entry name" value="Galactose-bd-like_sf"/>
</dbReference>
<evidence type="ECO:0000313" key="7">
    <source>
        <dbReference type="EMBL" id="CAI4039057.1"/>
    </source>
</evidence>
<dbReference type="FunFam" id="2.60.120.260:FF:000139">
    <property type="entry name" value="Anaphase-promoting complex subunit 10"/>
    <property type="match status" value="1"/>
</dbReference>
<dbReference type="Proteomes" id="UP001161438">
    <property type="component" value="Chromosome 7"/>
</dbReference>
<keyword evidence="8" id="KW-1185">Reference proteome</keyword>
<feature type="domain" description="DOC" evidence="6">
    <location>
        <begin position="60"/>
        <end position="246"/>
    </location>
</feature>
<sequence length="250" mass="28786">MDPTGMNNMLSYLAPSELINPVKSSHNKPSVLVLDDRVVDAVTKDLYVNGFQEEVQYQNLTPENLQHMFHQGIELLDSARMINVTHLALWKPSSFKVGNPVEFALDDNYDTFWQSDGGQPHQLDIMFSKRMDICVMALFFSMIADESYAPSLVKVYAGHSPSDVRFYKMLEVRNVNGWVALKFLDNREDDKLLKCQFIRLLFPVNHENGKDTHLRGIRLYVPSNEPHQETHEWAQTLPETSNIFQDAILR</sequence>
<dbReference type="PANTHER" id="PTHR12936">
    <property type="entry name" value="ANAPHASE-PROMOTING COMPLEX 10"/>
    <property type="match status" value="1"/>
</dbReference>
<dbReference type="RefSeq" id="XP_056082172.1">
    <property type="nucleotide sequence ID" value="XM_056222486.1"/>
</dbReference>
<evidence type="ECO:0000256" key="2">
    <source>
        <dbReference type="ARBA" id="ARBA00022618"/>
    </source>
</evidence>
<dbReference type="SUPFAM" id="SSF49785">
    <property type="entry name" value="Galactose-binding domain-like"/>
    <property type="match status" value="1"/>
</dbReference>
<comment type="similarity">
    <text evidence="1">Belongs to the APC10 family.</text>
</comment>
<dbReference type="GO" id="GO:0005680">
    <property type="term" value="C:anaphase-promoting complex"/>
    <property type="evidence" value="ECO:0007669"/>
    <property type="project" value="InterPro"/>
</dbReference>
<dbReference type="PROSITE" id="PS51284">
    <property type="entry name" value="DOC"/>
    <property type="match status" value="1"/>
</dbReference>
<gene>
    <name evidence="7" type="primary">SMKI07G0240</name>
    <name evidence="7" type="ORF">SMKI_07G0240</name>
</gene>
<keyword evidence="2" id="KW-0132">Cell division</keyword>
<dbReference type="GO" id="GO:0031145">
    <property type="term" value="P:anaphase-promoting complex-dependent catabolic process"/>
    <property type="evidence" value="ECO:0007669"/>
    <property type="project" value="InterPro"/>
</dbReference>